<dbReference type="PROSITE" id="PS51459">
    <property type="entry name" value="FIDO"/>
    <property type="match status" value="1"/>
</dbReference>
<keyword evidence="3" id="KW-1185">Reference proteome</keyword>
<dbReference type="Pfam" id="PF02661">
    <property type="entry name" value="Fic"/>
    <property type="match status" value="1"/>
</dbReference>
<dbReference type="PANTHER" id="PTHR39426">
    <property type="entry name" value="HOMOLOGY TO DEATH-ON-CURING PROTEIN OF PHAGE P1"/>
    <property type="match status" value="1"/>
</dbReference>
<dbReference type="NCBIfam" id="TIGR01550">
    <property type="entry name" value="DOC_P1"/>
    <property type="match status" value="1"/>
</dbReference>
<dbReference type="InterPro" id="IPR053737">
    <property type="entry name" value="Type_II_TA_Toxin"/>
</dbReference>
<feature type="domain" description="Fido" evidence="1">
    <location>
        <begin position="7"/>
        <end position="125"/>
    </location>
</feature>
<gene>
    <name evidence="2" type="ORF">RBH19_03900</name>
</gene>
<reference evidence="2 3" key="1">
    <citation type="submission" date="2023-08" db="EMBL/GenBank/DDBJ databases">
        <title>Whole-genome sequencing of halo(alkali)philic microorganisms from hypersaline lakes.</title>
        <authorList>
            <person name="Sorokin D.Y."/>
            <person name="Abbas B."/>
            <person name="Merkel A.Y."/>
        </authorList>
    </citation>
    <scope>NUCLEOTIDE SEQUENCE [LARGE SCALE GENOMIC DNA]</scope>
    <source>
        <strain evidence="2 3">AB-CW4</strain>
    </source>
</reference>
<dbReference type="Proteomes" id="UP001239019">
    <property type="component" value="Unassembled WGS sequence"/>
</dbReference>
<accession>A0ABU0W4Q8</accession>
<protein>
    <submittedName>
        <fullName evidence="2">Type II toxin-antitoxin system death-on-curing family toxin</fullName>
    </submittedName>
</protein>
<dbReference type="RefSeq" id="WP_306727507.1">
    <property type="nucleotide sequence ID" value="NZ_JAVDDT010000002.1"/>
</dbReference>
<dbReference type="InterPro" id="IPR006440">
    <property type="entry name" value="Doc"/>
</dbReference>
<dbReference type="EMBL" id="JAVDDT010000002">
    <property type="protein sequence ID" value="MDQ2069012.1"/>
    <property type="molecule type" value="Genomic_DNA"/>
</dbReference>
<dbReference type="InterPro" id="IPR036597">
    <property type="entry name" value="Fido-like_dom_sf"/>
</dbReference>
<organism evidence="2 3">
    <name type="scientific">Natronospira bacteriovora</name>
    <dbReference type="NCBI Taxonomy" id="3069753"/>
    <lineage>
        <taxon>Bacteria</taxon>
        <taxon>Pseudomonadati</taxon>
        <taxon>Pseudomonadota</taxon>
        <taxon>Gammaproteobacteria</taxon>
        <taxon>Natronospirales</taxon>
        <taxon>Natronospiraceae</taxon>
        <taxon>Natronospira</taxon>
    </lineage>
</organism>
<name>A0ABU0W4Q8_9GAMM</name>
<dbReference type="PANTHER" id="PTHR39426:SF1">
    <property type="entry name" value="HOMOLOGY TO DEATH-ON-CURING PROTEIN OF PHAGE P1"/>
    <property type="match status" value="1"/>
</dbReference>
<dbReference type="InterPro" id="IPR003812">
    <property type="entry name" value="Fido"/>
</dbReference>
<dbReference type="SUPFAM" id="SSF140931">
    <property type="entry name" value="Fic-like"/>
    <property type="match status" value="1"/>
</dbReference>
<evidence type="ECO:0000313" key="3">
    <source>
        <dbReference type="Proteomes" id="UP001239019"/>
    </source>
</evidence>
<dbReference type="PIRSF" id="PIRSF018297">
    <property type="entry name" value="Doc"/>
    <property type="match status" value="1"/>
</dbReference>
<proteinExistence type="predicted"/>
<evidence type="ECO:0000259" key="1">
    <source>
        <dbReference type="PROSITE" id="PS51459"/>
    </source>
</evidence>
<sequence length="140" mass="15240">MRDPVWISEELVMAIHERQLSEHGGGSGVRDEGMLASALARPKQKAFYGGADVDIPGLAAAYAYGVVRNHPFVDGNKRTAYVLCRTFMVLNGWDIVGSLADRYPVIISLAAGELTEEAFADWLRANARPDQVSEASPEYG</sequence>
<evidence type="ECO:0000313" key="2">
    <source>
        <dbReference type="EMBL" id="MDQ2069012.1"/>
    </source>
</evidence>
<dbReference type="Gene3D" id="1.20.120.1870">
    <property type="entry name" value="Fic/DOC protein, Fido domain"/>
    <property type="match status" value="1"/>
</dbReference>
<comment type="caution">
    <text evidence="2">The sequence shown here is derived from an EMBL/GenBank/DDBJ whole genome shotgun (WGS) entry which is preliminary data.</text>
</comment>